<dbReference type="InterPro" id="IPR002347">
    <property type="entry name" value="SDR_fam"/>
</dbReference>
<keyword evidence="2" id="KW-0560">Oxidoreductase</keyword>
<dbReference type="AlphaFoldDB" id="A0A2P2KI65"/>
<evidence type="ECO:0000256" key="2">
    <source>
        <dbReference type="ARBA" id="ARBA00023002"/>
    </source>
</evidence>
<dbReference type="EMBL" id="GGEC01024923">
    <property type="protein sequence ID" value="MBX05407.1"/>
    <property type="molecule type" value="Transcribed_RNA"/>
</dbReference>
<evidence type="ECO:0000313" key="4">
    <source>
        <dbReference type="EMBL" id="MBX05407.1"/>
    </source>
</evidence>
<dbReference type="Gene3D" id="3.40.50.720">
    <property type="entry name" value="NAD(P)-binding Rossmann-like Domain"/>
    <property type="match status" value="1"/>
</dbReference>
<dbReference type="Pfam" id="PF13561">
    <property type="entry name" value="adh_short_C2"/>
    <property type="match status" value="1"/>
</dbReference>
<accession>A0A2P2KI65</accession>
<sequence>MVDPELGDRIRKSVTKIPLRRFGWTYEISSLVAFLCLPASSYITGQVILVDGGLTVDEF</sequence>
<dbReference type="InterPro" id="IPR045000">
    <property type="entry name" value="TR"/>
</dbReference>
<reference evidence="4" key="1">
    <citation type="submission" date="2018-02" db="EMBL/GenBank/DDBJ databases">
        <title>Rhizophora mucronata_Transcriptome.</title>
        <authorList>
            <person name="Meera S.P."/>
            <person name="Sreeshan A."/>
            <person name="Augustine A."/>
        </authorList>
    </citation>
    <scope>NUCLEOTIDE SEQUENCE</scope>
    <source>
        <tissue evidence="4">Leaf</tissue>
    </source>
</reference>
<dbReference type="PANTHER" id="PTHR42898:SF6">
    <property type="entry name" value="NADP-DEPENDENT MANNITOL DEHYDROGENASE"/>
    <property type="match status" value="1"/>
</dbReference>
<keyword evidence="1" id="KW-0521">NADP</keyword>
<name>A0A2P2KI65_RHIMU</name>
<comment type="similarity">
    <text evidence="3">Belongs to the short-chain dehydrogenases/reductases (SDR) family. SDR65C subfamily.</text>
</comment>
<dbReference type="PANTHER" id="PTHR42898">
    <property type="entry name" value="TROPINONE REDUCTASE"/>
    <property type="match status" value="1"/>
</dbReference>
<dbReference type="GO" id="GO:0016491">
    <property type="term" value="F:oxidoreductase activity"/>
    <property type="evidence" value="ECO:0007669"/>
    <property type="project" value="UniProtKB-KW"/>
</dbReference>
<dbReference type="SUPFAM" id="SSF51735">
    <property type="entry name" value="NAD(P)-binding Rossmann-fold domains"/>
    <property type="match status" value="1"/>
</dbReference>
<evidence type="ECO:0000256" key="1">
    <source>
        <dbReference type="ARBA" id="ARBA00022857"/>
    </source>
</evidence>
<proteinExistence type="inferred from homology"/>
<protein>
    <submittedName>
        <fullName evidence="4">Uncharacterized protein MANES_10G026600</fullName>
    </submittedName>
</protein>
<evidence type="ECO:0000256" key="3">
    <source>
        <dbReference type="ARBA" id="ARBA00025714"/>
    </source>
</evidence>
<dbReference type="InterPro" id="IPR036291">
    <property type="entry name" value="NAD(P)-bd_dom_sf"/>
</dbReference>
<organism evidence="4">
    <name type="scientific">Rhizophora mucronata</name>
    <name type="common">Asiatic mangrove</name>
    <dbReference type="NCBI Taxonomy" id="61149"/>
    <lineage>
        <taxon>Eukaryota</taxon>
        <taxon>Viridiplantae</taxon>
        <taxon>Streptophyta</taxon>
        <taxon>Embryophyta</taxon>
        <taxon>Tracheophyta</taxon>
        <taxon>Spermatophyta</taxon>
        <taxon>Magnoliopsida</taxon>
        <taxon>eudicotyledons</taxon>
        <taxon>Gunneridae</taxon>
        <taxon>Pentapetalae</taxon>
        <taxon>rosids</taxon>
        <taxon>fabids</taxon>
        <taxon>Malpighiales</taxon>
        <taxon>Rhizophoraceae</taxon>
        <taxon>Rhizophora</taxon>
    </lineage>
</organism>